<dbReference type="InterPro" id="IPR013862">
    <property type="entry name" value="Kei1"/>
</dbReference>
<dbReference type="EMBL" id="BTGC01000003">
    <property type="protein sequence ID" value="GMM51139.1"/>
    <property type="molecule type" value="Genomic_DNA"/>
</dbReference>
<dbReference type="PANTHER" id="PTHR28077">
    <property type="entry name" value="INOSITOL PHOSPHORYLCERAMIDE SYNTHASE REGULATORY SUBUNIT KEI1"/>
    <property type="match status" value="1"/>
</dbReference>
<dbReference type="GO" id="GO:0070916">
    <property type="term" value="C:inositol phosphoceramide synthase complex"/>
    <property type="evidence" value="ECO:0007669"/>
    <property type="project" value="TreeGrafter"/>
</dbReference>
<dbReference type="Pfam" id="PF08552">
    <property type="entry name" value="Kei1"/>
    <property type="match status" value="1"/>
</dbReference>
<feature type="transmembrane region" description="Helical" evidence="1">
    <location>
        <begin position="86"/>
        <end position="111"/>
    </location>
</feature>
<feature type="transmembrane region" description="Helical" evidence="1">
    <location>
        <begin position="12"/>
        <end position="36"/>
    </location>
</feature>
<dbReference type="GO" id="GO:0000139">
    <property type="term" value="C:Golgi membrane"/>
    <property type="evidence" value="ECO:0007669"/>
    <property type="project" value="TreeGrafter"/>
</dbReference>
<name>A0AAV5RKS6_STABA</name>
<comment type="caution">
    <text evidence="2">The sequence shown here is derived from an EMBL/GenBank/DDBJ whole genome shotgun (WGS) entry which is preliminary data.</text>
</comment>
<dbReference type="AlphaFoldDB" id="A0AAV5RKS6"/>
<feature type="transmembrane region" description="Helical" evidence="1">
    <location>
        <begin position="56"/>
        <end position="74"/>
    </location>
</feature>
<dbReference type="Proteomes" id="UP001362899">
    <property type="component" value="Unassembled WGS sequence"/>
</dbReference>
<feature type="transmembrane region" description="Helical" evidence="1">
    <location>
        <begin position="145"/>
        <end position="169"/>
    </location>
</feature>
<dbReference type="PANTHER" id="PTHR28077:SF1">
    <property type="entry name" value="INOSITOL PHOSPHORYLCERAMIDE SYNTHASE REGULATORY SUBUNIT KEI1"/>
    <property type="match status" value="1"/>
</dbReference>
<evidence type="ECO:0000256" key="1">
    <source>
        <dbReference type="SAM" id="Phobius"/>
    </source>
</evidence>
<dbReference type="GO" id="GO:0070917">
    <property type="term" value="F:inositol phosphoceramide synthase regulator activity"/>
    <property type="evidence" value="ECO:0007669"/>
    <property type="project" value="InterPro"/>
</dbReference>
<organism evidence="2 3">
    <name type="scientific">Starmerella bacillaris</name>
    <name type="common">Yeast</name>
    <name type="synonym">Candida zemplinina</name>
    <dbReference type="NCBI Taxonomy" id="1247836"/>
    <lineage>
        <taxon>Eukaryota</taxon>
        <taxon>Fungi</taxon>
        <taxon>Dikarya</taxon>
        <taxon>Ascomycota</taxon>
        <taxon>Saccharomycotina</taxon>
        <taxon>Dipodascomycetes</taxon>
        <taxon>Dipodascales</taxon>
        <taxon>Trichomonascaceae</taxon>
        <taxon>Starmerella</taxon>
    </lineage>
</organism>
<keyword evidence="1" id="KW-1133">Transmembrane helix</keyword>
<dbReference type="GO" id="GO:0006673">
    <property type="term" value="P:inositol phosphoceramide metabolic process"/>
    <property type="evidence" value="ECO:0007669"/>
    <property type="project" value="InterPro"/>
</dbReference>
<keyword evidence="1" id="KW-0472">Membrane</keyword>
<keyword evidence="3" id="KW-1185">Reference proteome</keyword>
<protein>
    <submittedName>
        <fullName evidence="2">Kei1 protein</fullName>
    </submittedName>
</protein>
<accession>A0AAV5RKS6</accession>
<evidence type="ECO:0000313" key="2">
    <source>
        <dbReference type="EMBL" id="GMM51139.1"/>
    </source>
</evidence>
<sequence>MRMRFSLSLIPRTFCFVVPIQIGAELIVSICFINKLSSIYAVQAIFTGKGLTTMQWVSNIIDLVFLPMTIWGYISISRRRSLRSLIFTHAYIIDTFVSLGFTIYFIVYWFAVAGKSVNNPPSNNGKIQPPPQKGSDKSMTVGQELAMTIVATTIFLIVRFYFMFVLVGYSRIMCRKTNLRPYNGQPRDSLGAKIQFILLRPFEKFWTGQVSSTRSRARSFGPAEVQRLEPESPM</sequence>
<evidence type="ECO:0000313" key="3">
    <source>
        <dbReference type="Proteomes" id="UP001362899"/>
    </source>
</evidence>
<proteinExistence type="predicted"/>
<keyword evidence="1" id="KW-0812">Transmembrane</keyword>
<reference evidence="2 3" key="1">
    <citation type="journal article" date="2023" name="Elife">
        <title>Identification of key yeast species and microbe-microbe interactions impacting larval growth of Drosophila in the wild.</title>
        <authorList>
            <person name="Mure A."/>
            <person name="Sugiura Y."/>
            <person name="Maeda R."/>
            <person name="Honda K."/>
            <person name="Sakurai N."/>
            <person name="Takahashi Y."/>
            <person name="Watada M."/>
            <person name="Katoh T."/>
            <person name="Gotoh A."/>
            <person name="Gotoh Y."/>
            <person name="Taniguchi I."/>
            <person name="Nakamura K."/>
            <person name="Hayashi T."/>
            <person name="Katayama T."/>
            <person name="Uemura T."/>
            <person name="Hattori Y."/>
        </authorList>
    </citation>
    <scope>NUCLEOTIDE SEQUENCE [LARGE SCALE GENOMIC DNA]</scope>
    <source>
        <strain evidence="2 3">SB-73</strain>
    </source>
</reference>
<gene>
    <name evidence="2" type="ORF">DASB73_020970</name>
</gene>